<name>A0ABY6ZWH1_9PSED</name>
<evidence type="ECO:0008006" key="3">
    <source>
        <dbReference type="Google" id="ProtNLM"/>
    </source>
</evidence>
<sequence>MTPFVIRENATSLELFDAAEKRQTAARNALALLASARDLGCPDGDLLAGALSGLELLLKDAAELYDAARHKG</sequence>
<organism evidence="1 2">
    <name type="scientific">Pseudomonas triclosanedens</name>
    <dbReference type="NCBI Taxonomy" id="2961893"/>
    <lineage>
        <taxon>Bacteria</taxon>
        <taxon>Pseudomonadati</taxon>
        <taxon>Pseudomonadota</taxon>
        <taxon>Gammaproteobacteria</taxon>
        <taxon>Pseudomonadales</taxon>
        <taxon>Pseudomonadaceae</taxon>
        <taxon>Pseudomonas</taxon>
    </lineage>
</organism>
<proteinExistence type="predicted"/>
<evidence type="ECO:0000313" key="1">
    <source>
        <dbReference type="EMBL" id="WAI48360.1"/>
    </source>
</evidence>
<protein>
    <recommendedName>
        <fullName evidence="3">DUF3077 domain-containing protein</fullName>
    </recommendedName>
</protein>
<gene>
    <name evidence="1" type="ORF">OU419_21750</name>
</gene>
<evidence type="ECO:0000313" key="2">
    <source>
        <dbReference type="Proteomes" id="UP001163624"/>
    </source>
</evidence>
<reference evidence="1" key="1">
    <citation type="submission" date="2022-11" db="EMBL/GenBank/DDBJ databases">
        <title>Pseudomonas triclosanedens sp. nov., a triclosan degrader isolated from activated sludge.</title>
        <authorList>
            <person name="Yin Y."/>
            <person name="Lu Z."/>
        </authorList>
    </citation>
    <scope>NUCLEOTIDE SEQUENCE</scope>
    <source>
        <strain evidence="1">ZM23</strain>
    </source>
</reference>
<keyword evidence="2" id="KW-1185">Reference proteome</keyword>
<dbReference type="Proteomes" id="UP001163624">
    <property type="component" value="Chromosome"/>
</dbReference>
<accession>A0ABY6ZWH1</accession>
<dbReference type="EMBL" id="CP113432">
    <property type="protein sequence ID" value="WAI48360.1"/>
    <property type="molecule type" value="Genomic_DNA"/>
</dbReference>
<dbReference type="RefSeq" id="WP_254470677.1">
    <property type="nucleotide sequence ID" value="NZ_CP113432.1"/>
</dbReference>